<keyword evidence="2" id="KW-1185">Reference proteome</keyword>
<dbReference type="Gene3D" id="1.10.600.10">
    <property type="entry name" value="Farnesyl Diphosphate Synthase"/>
    <property type="match status" value="1"/>
</dbReference>
<dbReference type="EMBL" id="JACIJO010000003">
    <property type="protein sequence ID" value="MBB6327842.1"/>
    <property type="molecule type" value="Genomic_DNA"/>
</dbReference>
<sequence>MNLSVIPISLNIHTQEAETAAIDWGWNFGIVDDEHILKSEKVLWLAGYALPDLDKFHLEEVTKFFFCLYTLDELLEDCTYEDAMEFFHRWEEYLFYQDFESPFSSLWYALDNALEKMETFSDQEWRDTLWFYLDDYMQARRWEYCNVKEGIIPGMNLFIMQRSYSSGIYLASHFLKLNYPAEEYPILWVEQRVARIICLSSDLKAFQFHRKTQNNHNELVLRQLHTGVSDAEIIRHALNSLSLLFKNLIEMIQELTNNNKSLTTWTDQLMLLLGGYLYWSEENTLRYGTTVNGINKT</sequence>
<proteinExistence type="predicted"/>
<comment type="caution">
    <text evidence="1">The sequence shown here is derived from an EMBL/GenBank/DDBJ whole genome shotgun (WGS) entry which is preliminary data.</text>
</comment>
<dbReference type="InterPro" id="IPR008949">
    <property type="entry name" value="Isoprenoid_synthase_dom_sf"/>
</dbReference>
<dbReference type="AlphaFoldDB" id="A0A841MHU2"/>
<reference evidence="1 2" key="1">
    <citation type="submission" date="2020-08" db="EMBL/GenBank/DDBJ databases">
        <title>Genomic Encyclopedia of Type Strains, Phase IV (KMG-IV): sequencing the most valuable type-strain genomes for metagenomic binning, comparative biology and taxonomic classification.</title>
        <authorList>
            <person name="Goeker M."/>
        </authorList>
    </citation>
    <scope>NUCLEOTIDE SEQUENCE [LARGE SCALE GENOMIC DNA]</scope>
    <source>
        <strain evidence="1 2">DSM 102044</strain>
    </source>
</reference>
<accession>A0A841MHU2</accession>
<evidence type="ECO:0008006" key="3">
    <source>
        <dbReference type="Google" id="ProtNLM"/>
    </source>
</evidence>
<dbReference type="SUPFAM" id="SSF48576">
    <property type="entry name" value="Terpenoid synthases"/>
    <property type="match status" value="1"/>
</dbReference>
<evidence type="ECO:0000313" key="1">
    <source>
        <dbReference type="EMBL" id="MBB6327842.1"/>
    </source>
</evidence>
<evidence type="ECO:0000313" key="2">
    <source>
        <dbReference type="Proteomes" id="UP000588604"/>
    </source>
</evidence>
<dbReference type="Proteomes" id="UP000588604">
    <property type="component" value="Unassembled WGS sequence"/>
</dbReference>
<organism evidence="1 2">
    <name type="scientific">Algoriphagus iocasae</name>
    <dbReference type="NCBI Taxonomy" id="1836499"/>
    <lineage>
        <taxon>Bacteria</taxon>
        <taxon>Pseudomonadati</taxon>
        <taxon>Bacteroidota</taxon>
        <taxon>Cytophagia</taxon>
        <taxon>Cytophagales</taxon>
        <taxon>Cyclobacteriaceae</taxon>
        <taxon>Algoriphagus</taxon>
    </lineage>
</organism>
<protein>
    <recommendedName>
        <fullName evidence="3">Terpene synthase</fullName>
    </recommendedName>
</protein>
<dbReference type="RefSeq" id="WP_184496593.1">
    <property type="nucleotide sequence ID" value="NZ_JACIJO010000003.1"/>
</dbReference>
<dbReference type="Pfam" id="PF19086">
    <property type="entry name" value="Terpene_syn_C_2"/>
    <property type="match status" value="1"/>
</dbReference>
<gene>
    <name evidence="1" type="ORF">FHS59_003485</name>
</gene>
<name>A0A841MHU2_9BACT</name>